<dbReference type="InterPro" id="IPR045867">
    <property type="entry name" value="DNA-dir_RpoC_beta_prime"/>
</dbReference>
<dbReference type="Pfam" id="PF00623">
    <property type="entry name" value="RNA_pol_Rpb1_2"/>
    <property type="match status" value="1"/>
</dbReference>
<evidence type="ECO:0000313" key="7">
    <source>
        <dbReference type="EMBL" id="GFR32546.1"/>
    </source>
</evidence>
<dbReference type="InterPro" id="IPR017964">
    <property type="entry name" value="DNA-dir_DNA_pol_B_CS"/>
</dbReference>
<keyword evidence="3" id="KW-0548">Nucleotidyltransferase</keyword>
<evidence type="ECO:0000256" key="3">
    <source>
        <dbReference type="ARBA" id="ARBA00022695"/>
    </source>
</evidence>
<dbReference type="PANTHER" id="PTHR19376">
    <property type="entry name" value="DNA-DIRECTED RNA POLYMERASE"/>
    <property type="match status" value="1"/>
</dbReference>
<dbReference type="PROSITE" id="PS00116">
    <property type="entry name" value="DNA_POLYMERASE_B"/>
    <property type="match status" value="1"/>
</dbReference>
<dbReference type="SMART" id="SM00663">
    <property type="entry name" value="RPOLA_N"/>
    <property type="match status" value="1"/>
</dbReference>
<proteinExistence type="predicted"/>
<dbReference type="Gene3D" id="1.10.132.30">
    <property type="match status" value="1"/>
</dbReference>
<keyword evidence="4" id="KW-0239">DNA-directed DNA polymerase</keyword>
<dbReference type="SUPFAM" id="SSF64484">
    <property type="entry name" value="beta and beta-prime subunits of DNA dependent RNA-polymerase"/>
    <property type="match status" value="1"/>
</dbReference>
<protein>
    <submittedName>
        <fullName evidence="7">RPOLA_N domain-containing protein</fullName>
    </submittedName>
</protein>
<dbReference type="InterPro" id="IPR000722">
    <property type="entry name" value="RNA_pol_asu"/>
</dbReference>
<dbReference type="Gene3D" id="3.90.1600.10">
    <property type="entry name" value="Palm domain of DNA polymerase"/>
    <property type="match status" value="1"/>
</dbReference>
<keyword evidence="1" id="KW-0240">DNA-directed RNA polymerase</keyword>
<name>A0A8X6M3A4_TRICU</name>
<keyword evidence="8" id="KW-1185">Reference proteome</keyword>
<dbReference type="InterPro" id="IPR038120">
    <property type="entry name" value="Rpb1_funnel_sf"/>
</dbReference>
<dbReference type="GO" id="GO:0000166">
    <property type="term" value="F:nucleotide binding"/>
    <property type="evidence" value="ECO:0007669"/>
    <property type="project" value="InterPro"/>
</dbReference>
<evidence type="ECO:0000256" key="2">
    <source>
        <dbReference type="ARBA" id="ARBA00022679"/>
    </source>
</evidence>
<dbReference type="OrthoDB" id="7645575at2759"/>
<dbReference type="AlphaFoldDB" id="A0A8X6M3A4"/>
<dbReference type="InterPro" id="IPR006134">
    <property type="entry name" value="DNA-dir_DNA_pol_B_multi_dom"/>
</dbReference>
<dbReference type="GO" id="GO:0003887">
    <property type="term" value="F:DNA-directed DNA polymerase activity"/>
    <property type="evidence" value="ECO:0007669"/>
    <property type="project" value="UniProtKB-KW"/>
</dbReference>
<reference evidence="7" key="1">
    <citation type="submission" date="2020-07" db="EMBL/GenBank/DDBJ databases">
        <title>Multicomponent nature underlies the extraordinary mechanical properties of spider dragline silk.</title>
        <authorList>
            <person name="Kono N."/>
            <person name="Nakamura H."/>
            <person name="Mori M."/>
            <person name="Yoshida Y."/>
            <person name="Ohtoshi R."/>
            <person name="Malay A.D."/>
            <person name="Moran D.A.P."/>
            <person name="Tomita M."/>
            <person name="Numata K."/>
            <person name="Arakawa K."/>
        </authorList>
    </citation>
    <scope>NUCLEOTIDE SEQUENCE</scope>
</reference>
<evidence type="ECO:0000313" key="8">
    <source>
        <dbReference type="Proteomes" id="UP000887116"/>
    </source>
</evidence>
<dbReference type="Pfam" id="PF00136">
    <property type="entry name" value="DNA_pol_B"/>
    <property type="match status" value="1"/>
</dbReference>
<dbReference type="GO" id="GO:0003677">
    <property type="term" value="F:DNA binding"/>
    <property type="evidence" value="ECO:0007669"/>
    <property type="project" value="InterPro"/>
</dbReference>
<evidence type="ECO:0000259" key="6">
    <source>
        <dbReference type="SMART" id="SM00663"/>
    </source>
</evidence>
<dbReference type="GO" id="GO:0006351">
    <property type="term" value="P:DNA-templated transcription"/>
    <property type="evidence" value="ECO:0007669"/>
    <property type="project" value="InterPro"/>
</dbReference>
<organism evidence="7 8">
    <name type="scientific">Trichonephila clavata</name>
    <name type="common">Joro spider</name>
    <name type="synonym">Nephila clavata</name>
    <dbReference type="NCBI Taxonomy" id="2740835"/>
    <lineage>
        <taxon>Eukaryota</taxon>
        <taxon>Metazoa</taxon>
        <taxon>Ecdysozoa</taxon>
        <taxon>Arthropoda</taxon>
        <taxon>Chelicerata</taxon>
        <taxon>Arachnida</taxon>
        <taxon>Araneae</taxon>
        <taxon>Araneomorphae</taxon>
        <taxon>Entelegynae</taxon>
        <taxon>Araneoidea</taxon>
        <taxon>Nephilidae</taxon>
        <taxon>Trichonephila</taxon>
    </lineage>
</organism>
<dbReference type="InterPro" id="IPR006592">
    <property type="entry name" value="RNA_pol_N"/>
</dbReference>
<dbReference type="Proteomes" id="UP000887116">
    <property type="component" value="Unassembled WGS sequence"/>
</dbReference>
<evidence type="ECO:0000256" key="1">
    <source>
        <dbReference type="ARBA" id="ARBA00022478"/>
    </source>
</evidence>
<comment type="caution">
    <text evidence="7">The sequence shown here is derived from an EMBL/GenBank/DDBJ whole genome shotgun (WGS) entry which is preliminary data.</text>
</comment>
<dbReference type="Gene3D" id="2.40.40.20">
    <property type="match status" value="1"/>
</dbReference>
<accession>A0A8X6M3A4</accession>
<dbReference type="Gene3D" id="1.10.287.690">
    <property type="entry name" value="Helix hairpin bin"/>
    <property type="match status" value="1"/>
</dbReference>
<dbReference type="InterPro" id="IPR023211">
    <property type="entry name" value="DNA_pol_palm_dom_sf"/>
</dbReference>
<sequence length="692" mass="80247">MNEYLALSESILSQCVAVPYRTHSDEEFLKQNKFPFDVYQHPKIDYENDTAVMLWYKNEKGFLPQIVEHFLEKRLEAKSLYKTTKNIIHYNKQLNIKIFLNSIYGCMASTDTDIACLYMAMIITAFARIYLLACYEYFTSRKFIVAYCDTDSIFVVTYETSNPTQINKYLNQPHMILAYEQTMSHLLVISKKRYIFEVNGKLKTKGFEKKGNNLVKWMSEHIIKCTLEALKKANPYLVQSIAVVTPGYDFMLETLQKQIKKYDIETYQEFIIFPDPQYWQITSTLIYDRVLNYVKGVPINKRAGILDKPKPPSHYYKQMQNTFLNHGSLAQRSEGKNTYFRRIALAKRAELTLRAMIIPAPFLRPNEIIIPALIEKDLHLKGKWIILNRMPSLTPENFVGLKVVGNWPHYCFGIPLEIAQQMNADFDGDECNAYVLLSPLSQAECETILNSEYNISSFTMELKLTPCHDMLVTYYLRYNNINFLPFKNPSLHKTFRVIYDLYGSKKCFEIINKMREYYLNYTQNEILFALSLQDILHLEQLANNKTFEEFLKLVKSCSDNCLTIQVKSGAKGTFYHLYQLVGSVGLQYTQYSDSVFNPNIKSSFLKGLSPTELVIHAQAGFDASINTSAVWVPGYNFFKLCNNLQDLTVNYLGQLVDKETVIANDVVTEMHCEDLISTLSFKELINKYLIKT</sequence>
<evidence type="ECO:0000256" key="5">
    <source>
        <dbReference type="ARBA" id="ARBA00023163"/>
    </source>
</evidence>
<keyword evidence="2" id="KW-0808">Transferase</keyword>
<gene>
    <name evidence="7" type="primary">AVEN_257665_1</name>
    <name evidence="7" type="ORF">TNCT_455501</name>
</gene>
<dbReference type="EMBL" id="BMAO01019750">
    <property type="protein sequence ID" value="GFR32546.1"/>
    <property type="molecule type" value="Genomic_DNA"/>
</dbReference>
<evidence type="ECO:0000256" key="4">
    <source>
        <dbReference type="ARBA" id="ARBA00022932"/>
    </source>
</evidence>
<keyword evidence="5" id="KW-0804">Transcription</keyword>
<feature type="domain" description="RNA polymerase N-terminal" evidence="6">
    <location>
        <begin position="269"/>
        <end position="478"/>
    </location>
</feature>
<dbReference type="GO" id="GO:0031981">
    <property type="term" value="C:nuclear lumen"/>
    <property type="evidence" value="ECO:0007669"/>
    <property type="project" value="UniProtKB-ARBA"/>
</dbReference>
<dbReference type="GO" id="GO:0000428">
    <property type="term" value="C:DNA-directed RNA polymerase complex"/>
    <property type="evidence" value="ECO:0007669"/>
    <property type="project" value="UniProtKB-KW"/>
</dbReference>
<dbReference type="GO" id="GO:0003899">
    <property type="term" value="F:DNA-directed RNA polymerase activity"/>
    <property type="evidence" value="ECO:0007669"/>
    <property type="project" value="InterPro"/>
</dbReference>